<keyword evidence="2" id="KW-0282">Flagellum</keyword>
<dbReference type="Gene3D" id="1.20.1330.10">
    <property type="entry name" value="f41 fragment of flagellin, N-terminal domain"/>
    <property type="match status" value="1"/>
</dbReference>
<reference evidence="3" key="1">
    <citation type="journal article" date="2019" name="Int. J. Syst. Evol. Microbiol.">
        <title>The Global Catalogue of Microorganisms (GCM) 10K type strain sequencing project: providing services to taxonomists for standard genome sequencing and annotation.</title>
        <authorList>
            <consortium name="The Broad Institute Genomics Platform"/>
            <consortium name="The Broad Institute Genome Sequencing Center for Infectious Disease"/>
            <person name="Wu L."/>
            <person name="Ma J."/>
        </authorList>
    </citation>
    <scope>NUCLEOTIDE SEQUENCE [LARGE SCALE GENOMIC DNA]</scope>
    <source>
        <strain evidence="3">CGMCC 1.16026</strain>
    </source>
</reference>
<dbReference type="EMBL" id="JBHSWI010000001">
    <property type="protein sequence ID" value="MFC6644310.1"/>
    <property type="molecule type" value="Genomic_DNA"/>
</dbReference>
<keyword evidence="2" id="KW-0969">Cilium</keyword>
<accession>A0ABW1Z5Q8</accession>
<gene>
    <name evidence="2" type="ORF">ACFQBQ_01625</name>
</gene>
<evidence type="ECO:0000259" key="1">
    <source>
        <dbReference type="Pfam" id="PF00669"/>
    </source>
</evidence>
<protein>
    <submittedName>
        <fullName evidence="2">Flagellar hook-associated protein 3</fullName>
    </submittedName>
</protein>
<dbReference type="RefSeq" id="WP_263372245.1">
    <property type="nucleotide sequence ID" value="NZ_JAGSYD010000004.1"/>
</dbReference>
<dbReference type="PANTHER" id="PTHR42792:SF1">
    <property type="entry name" value="FLAGELLAR HOOK-ASSOCIATED PROTEIN 3"/>
    <property type="match status" value="1"/>
</dbReference>
<sequence>MLRVDPLFNLNAASNLNRLAGQESTLTSELSSGLRVSSASDDPAAAAASVRMGSKIAQDDTFVQTASSLESRLQTADSALSSVVTQVTSAITLGVEGTNGTLTASNLQAIAQQLTSIRDQVVSLANTSYNGTYVFGGTSDTQPYASATSGYAGDADTQFASTPTGQKIATTMDGSSIFSSSNADLLGSLNNLIADFSAGTASSSSTTDLNTLRSALDVVTTQRGVLAASTNALSAASTYASTEITNLTAGQSSLVSADTTKVATDLSTTETQEKALLSAATAVNKYSLFDYM</sequence>
<dbReference type="InterPro" id="IPR001029">
    <property type="entry name" value="Flagellin_N"/>
</dbReference>
<organism evidence="2 3">
    <name type="scientific">Granulicella cerasi</name>
    <dbReference type="NCBI Taxonomy" id="741063"/>
    <lineage>
        <taxon>Bacteria</taxon>
        <taxon>Pseudomonadati</taxon>
        <taxon>Acidobacteriota</taxon>
        <taxon>Terriglobia</taxon>
        <taxon>Terriglobales</taxon>
        <taxon>Acidobacteriaceae</taxon>
        <taxon>Granulicella</taxon>
    </lineage>
</organism>
<evidence type="ECO:0000313" key="3">
    <source>
        <dbReference type="Proteomes" id="UP001596391"/>
    </source>
</evidence>
<dbReference type="Proteomes" id="UP001596391">
    <property type="component" value="Unassembled WGS sequence"/>
</dbReference>
<evidence type="ECO:0000313" key="2">
    <source>
        <dbReference type="EMBL" id="MFC6644310.1"/>
    </source>
</evidence>
<dbReference type="Pfam" id="PF00669">
    <property type="entry name" value="Flagellin_N"/>
    <property type="match status" value="1"/>
</dbReference>
<name>A0ABW1Z5Q8_9BACT</name>
<feature type="domain" description="Flagellin N-terminal" evidence="1">
    <location>
        <begin position="10"/>
        <end position="138"/>
    </location>
</feature>
<keyword evidence="2" id="KW-0966">Cell projection</keyword>
<comment type="caution">
    <text evidence="2">The sequence shown here is derived from an EMBL/GenBank/DDBJ whole genome shotgun (WGS) entry which is preliminary data.</text>
</comment>
<dbReference type="PANTHER" id="PTHR42792">
    <property type="entry name" value="FLAGELLIN"/>
    <property type="match status" value="1"/>
</dbReference>
<dbReference type="SUPFAM" id="SSF64518">
    <property type="entry name" value="Phase 1 flagellin"/>
    <property type="match status" value="1"/>
</dbReference>
<proteinExistence type="predicted"/>
<dbReference type="InterPro" id="IPR001492">
    <property type="entry name" value="Flagellin"/>
</dbReference>
<keyword evidence="3" id="KW-1185">Reference proteome</keyword>